<dbReference type="AlphaFoldDB" id="A0A1D6JZP3"/>
<evidence type="ECO:0000256" key="1">
    <source>
        <dbReference type="SAM" id="MobiDB-lite"/>
    </source>
</evidence>
<dbReference type="InParanoid" id="A0A1D6JZP3"/>
<feature type="region of interest" description="Disordered" evidence="1">
    <location>
        <begin position="70"/>
        <end position="249"/>
    </location>
</feature>
<dbReference type="STRING" id="4577.A0A1D6JZP3"/>
<proteinExistence type="predicted"/>
<protein>
    <submittedName>
        <fullName evidence="2">Uncharacterized protein</fullName>
    </submittedName>
</protein>
<organism evidence="2">
    <name type="scientific">Zea mays</name>
    <name type="common">Maize</name>
    <dbReference type="NCBI Taxonomy" id="4577"/>
    <lineage>
        <taxon>Eukaryota</taxon>
        <taxon>Viridiplantae</taxon>
        <taxon>Streptophyta</taxon>
        <taxon>Embryophyta</taxon>
        <taxon>Tracheophyta</taxon>
        <taxon>Spermatophyta</taxon>
        <taxon>Magnoliopsida</taxon>
        <taxon>Liliopsida</taxon>
        <taxon>Poales</taxon>
        <taxon>Poaceae</taxon>
        <taxon>PACMAD clade</taxon>
        <taxon>Panicoideae</taxon>
        <taxon>Andropogonodae</taxon>
        <taxon>Andropogoneae</taxon>
        <taxon>Tripsacinae</taxon>
        <taxon>Zea</taxon>
    </lineage>
</organism>
<gene>
    <name evidence="2" type="ORF">ZEAMMB73_Zm00001d028794</name>
</gene>
<feature type="compositionally biased region" description="Gly residues" evidence="1">
    <location>
        <begin position="110"/>
        <end position="126"/>
    </location>
</feature>
<accession>A0A1D6JZP3</accession>
<dbReference type="EMBL" id="CM007647">
    <property type="protein sequence ID" value="ONL97052.1"/>
    <property type="molecule type" value="Genomic_DNA"/>
</dbReference>
<reference evidence="2" key="1">
    <citation type="submission" date="2015-12" db="EMBL/GenBank/DDBJ databases">
        <title>Update maize B73 reference genome by single molecule sequencing technologies.</title>
        <authorList>
            <consortium name="Maize Genome Sequencing Project"/>
            <person name="Ware D."/>
        </authorList>
    </citation>
    <scope>NUCLEOTIDE SEQUENCE [LARGE SCALE GENOMIC DNA]</scope>
    <source>
        <tissue evidence="2">Seedling</tissue>
    </source>
</reference>
<name>A0A1D6JZP3_MAIZE</name>
<feature type="compositionally biased region" description="Polar residues" evidence="1">
    <location>
        <begin position="191"/>
        <end position="206"/>
    </location>
</feature>
<sequence>MAADSTMGFHQGITASLYNHHMLSFQSNNDVGIDGGDDATGGMVMAPGSVSGGSGNAGLFLSPNTGVVGNAPGVAPSRNSSGDAFRGTGTPKYKGEGHARRPSRSSSFGGHRGGGVGGAGKGGAGSSGQPPLSSNRSIRKPGNGHGRHQRVVNQPDTTGFQPAPAPGLLQTPARSPPAPQNAAMHVPVSASWLQHQDPHVSSSLSASEKPANPLLPLPKATHAAPRALPKNSNTALPQGGSQGETSKGFNFQFGSINMNGLPQFPARTSSTPPNLDEQKRKQLSCLLLFI</sequence>
<evidence type="ECO:0000313" key="2">
    <source>
        <dbReference type="EMBL" id="ONL97052.1"/>
    </source>
</evidence>
<feature type="compositionally biased region" description="Polar residues" evidence="1">
    <location>
        <begin position="151"/>
        <end position="160"/>
    </location>
</feature>